<dbReference type="GO" id="GO:0044877">
    <property type="term" value="F:protein-containing complex binding"/>
    <property type="evidence" value="ECO:0007669"/>
    <property type="project" value="TreeGrafter"/>
</dbReference>
<dbReference type="Pfam" id="PF00027">
    <property type="entry name" value="cNMP_binding"/>
    <property type="match status" value="1"/>
</dbReference>
<dbReference type="GO" id="GO:0005886">
    <property type="term" value="C:plasma membrane"/>
    <property type="evidence" value="ECO:0007669"/>
    <property type="project" value="TreeGrafter"/>
</dbReference>
<dbReference type="PANTHER" id="PTHR45638:SF1">
    <property type="entry name" value="CYCLIC NUCLEOTIDE-GATED ION CHANNEL SUBUNIT B, ISOFORM A"/>
    <property type="match status" value="1"/>
</dbReference>
<keyword evidence="1" id="KW-1071">Ligand-gated ion channel</keyword>
<feature type="domain" description="Cyclic nucleotide-binding" evidence="2">
    <location>
        <begin position="22"/>
        <end position="62"/>
    </location>
</feature>
<keyword evidence="1" id="KW-0813">Transport</keyword>
<keyword evidence="1" id="KW-0407">Ion channel</keyword>
<evidence type="ECO:0000256" key="1">
    <source>
        <dbReference type="ARBA" id="ARBA00023286"/>
    </source>
</evidence>
<dbReference type="AlphaFoldDB" id="A0A2G9TL96"/>
<dbReference type="InterPro" id="IPR018490">
    <property type="entry name" value="cNMP-bd_dom_sf"/>
</dbReference>
<protein>
    <recommendedName>
        <fullName evidence="2">Cyclic nucleotide-binding domain-containing protein</fullName>
    </recommendedName>
</protein>
<dbReference type="GO" id="GO:0030553">
    <property type="term" value="F:cGMP binding"/>
    <property type="evidence" value="ECO:0007669"/>
    <property type="project" value="TreeGrafter"/>
</dbReference>
<dbReference type="PROSITE" id="PS50042">
    <property type="entry name" value="CNMP_BINDING_3"/>
    <property type="match status" value="1"/>
</dbReference>
<dbReference type="EMBL" id="KZ359966">
    <property type="protein sequence ID" value="PIO58763.1"/>
    <property type="molecule type" value="Genomic_DNA"/>
</dbReference>
<dbReference type="OrthoDB" id="421226at2759"/>
<evidence type="ECO:0000313" key="4">
    <source>
        <dbReference type="Proteomes" id="UP000230423"/>
    </source>
</evidence>
<organism evidence="3 4">
    <name type="scientific">Teladorsagia circumcincta</name>
    <name type="common">Brown stomach worm</name>
    <name type="synonym">Ostertagia circumcincta</name>
    <dbReference type="NCBI Taxonomy" id="45464"/>
    <lineage>
        <taxon>Eukaryota</taxon>
        <taxon>Metazoa</taxon>
        <taxon>Ecdysozoa</taxon>
        <taxon>Nematoda</taxon>
        <taxon>Chromadorea</taxon>
        <taxon>Rhabditida</taxon>
        <taxon>Rhabditina</taxon>
        <taxon>Rhabditomorpha</taxon>
        <taxon>Strongyloidea</taxon>
        <taxon>Trichostrongylidae</taxon>
        <taxon>Teladorsagia</taxon>
    </lineage>
</organism>
<dbReference type="PANTHER" id="PTHR45638">
    <property type="entry name" value="CYCLIC NUCLEOTIDE-GATED CATION CHANNEL SUBUNIT A"/>
    <property type="match status" value="1"/>
</dbReference>
<dbReference type="GO" id="GO:0005223">
    <property type="term" value="F:intracellularly cGMP-activated cation channel activity"/>
    <property type="evidence" value="ECO:0007669"/>
    <property type="project" value="TreeGrafter"/>
</dbReference>
<proteinExistence type="predicted"/>
<name>A0A2G9TL96_TELCI</name>
<dbReference type="Proteomes" id="UP000230423">
    <property type="component" value="Unassembled WGS sequence"/>
</dbReference>
<accession>A0A2G9TL96</accession>
<sequence>MDPPSDSVPDRVRHRRFLVLDRHGDVGKEMYIVNQGVLQVVGGENNETVFAELRQGSVFGEI</sequence>
<dbReference type="InterPro" id="IPR000595">
    <property type="entry name" value="cNMP-bd_dom"/>
</dbReference>
<reference evidence="3 4" key="1">
    <citation type="submission" date="2015-09" db="EMBL/GenBank/DDBJ databases">
        <title>Draft genome of the parasitic nematode Teladorsagia circumcincta isolate WARC Sus (inbred).</title>
        <authorList>
            <person name="Mitreva M."/>
        </authorList>
    </citation>
    <scope>NUCLEOTIDE SEQUENCE [LARGE SCALE GENOMIC DNA]</scope>
    <source>
        <strain evidence="3 4">S</strain>
    </source>
</reference>
<dbReference type="SUPFAM" id="SSF51206">
    <property type="entry name" value="cAMP-binding domain-like"/>
    <property type="match status" value="1"/>
</dbReference>
<keyword evidence="1" id="KW-0406">Ion transport</keyword>
<dbReference type="GO" id="GO:0017071">
    <property type="term" value="C:intracellular cyclic nucleotide activated cation channel complex"/>
    <property type="evidence" value="ECO:0007669"/>
    <property type="project" value="TreeGrafter"/>
</dbReference>
<dbReference type="InterPro" id="IPR050866">
    <property type="entry name" value="CNG_cation_channel"/>
</dbReference>
<dbReference type="GO" id="GO:0005222">
    <property type="term" value="F:intracellularly cAMP-activated cation channel activity"/>
    <property type="evidence" value="ECO:0007669"/>
    <property type="project" value="TreeGrafter"/>
</dbReference>
<gene>
    <name evidence="3" type="ORF">TELCIR_19794</name>
</gene>
<dbReference type="Gene3D" id="2.60.120.10">
    <property type="entry name" value="Jelly Rolls"/>
    <property type="match status" value="1"/>
</dbReference>
<dbReference type="InterPro" id="IPR014710">
    <property type="entry name" value="RmlC-like_jellyroll"/>
</dbReference>
<keyword evidence="4" id="KW-1185">Reference proteome</keyword>
<evidence type="ECO:0000313" key="3">
    <source>
        <dbReference type="EMBL" id="PIO58763.1"/>
    </source>
</evidence>
<evidence type="ECO:0000259" key="2">
    <source>
        <dbReference type="PROSITE" id="PS50042"/>
    </source>
</evidence>
<feature type="non-terminal residue" evidence="3">
    <location>
        <position position="62"/>
    </location>
</feature>